<dbReference type="InterPro" id="IPR037066">
    <property type="entry name" value="Plug_dom_sf"/>
</dbReference>
<keyword evidence="5" id="KW-1185">Reference proteome</keyword>
<dbReference type="Pfam" id="PF07715">
    <property type="entry name" value="Plug"/>
    <property type="match status" value="1"/>
</dbReference>
<name>A0A840CNP9_9BACT</name>
<comment type="similarity">
    <text evidence="1">Belongs to the TonB-dependent receptor family.</text>
</comment>
<dbReference type="RefSeq" id="WP_183308466.1">
    <property type="nucleotide sequence ID" value="NZ_JACIEP010000015.1"/>
</dbReference>
<dbReference type="SUPFAM" id="SSF49464">
    <property type="entry name" value="Carboxypeptidase regulatory domain-like"/>
    <property type="match status" value="1"/>
</dbReference>
<evidence type="ECO:0000313" key="5">
    <source>
        <dbReference type="Proteomes" id="UP000555103"/>
    </source>
</evidence>
<feature type="signal peptide" evidence="2">
    <location>
        <begin position="1"/>
        <end position="18"/>
    </location>
</feature>
<dbReference type="EMBL" id="JACIEP010000015">
    <property type="protein sequence ID" value="MBB4037630.1"/>
    <property type="molecule type" value="Genomic_DNA"/>
</dbReference>
<evidence type="ECO:0000259" key="3">
    <source>
        <dbReference type="Pfam" id="PF07715"/>
    </source>
</evidence>
<evidence type="ECO:0000313" key="4">
    <source>
        <dbReference type="EMBL" id="MBB4037630.1"/>
    </source>
</evidence>
<protein>
    <submittedName>
        <fullName evidence="4">TonB-linked SusC/RagA family outer membrane protein</fullName>
    </submittedName>
</protein>
<dbReference type="NCBIfam" id="TIGR04056">
    <property type="entry name" value="OMP_RagA_SusC"/>
    <property type="match status" value="1"/>
</dbReference>
<keyword evidence="2" id="KW-0732">Signal</keyword>
<dbReference type="SUPFAM" id="SSF56935">
    <property type="entry name" value="Porins"/>
    <property type="match status" value="1"/>
</dbReference>
<dbReference type="AlphaFoldDB" id="A0A840CNP9"/>
<keyword evidence="1" id="KW-0472">Membrane</keyword>
<dbReference type="InterPro" id="IPR012910">
    <property type="entry name" value="Plug_dom"/>
</dbReference>
<comment type="caution">
    <text evidence="4">The sequence shown here is derived from an EMBL/GenBank/DDBJ whole genome shotgun (WGS) entry which is preliminary data.</text>
</comment>
<keyword evidence="1" id="KW-0812">Transmembrane</keyword>
<dbReference type="InterPro" id="IPR023996">
    <property type="entry name" value="TonB-dep_OMP_SusC/RagA"/>
</dbReference>
<keyword evidence="1" id="KW-1134">Transmembrane beta strand</keyword>
<dbReference type="FunFam" id="2.170.130.10:FF:000003">
    <property type="entry name" value="SusC/RagA family TonB-linked outer membrane protein"/>
    <property type="match status" value="1"/>
</dbReference>
<accession>A0A840CNP9</accession>
<feature type="chain" id="PRO_5032966438" evidence="2">
    <location>
        <begin position="19"/>
        <end position="1037"/>
    </location>
</feature>
<feature type="domain" description="TonB-dependent receptor plug" evidence="3">
    <location>
        <begin position="113"/>
        <end position="221"/>
    </location>
</feature>
<dbReference type="Gene3D" id="2.170.130.10">
    <property type="entry name" value="TonB-dependent receptor, plug domain"/>
    <property type="match status" value="1"/>
</dbReference>
<dbReference type="InterPro" id="IPR008969">
    <property type="entry name" value="CarboxyPept-like_regulatory"/>
</dbReference>
<dbReference type="PROSITE" id="PS52016">
    <property type="entry name" value="TONB_DEPENDENT_REC_3"/>
    <property type="match status" value="1"/>
</dbReference>
<keyword evidence="1" id="KW-0813">Transport</keyword>
<dbReference type="InterPro" id="IPR039426">
    <property type="entry name" value="TonB-dep_rcpt-like"/>
</dbReference>
<dbReference type="InterPro" id="IPR023997">
    <property type="entry name" value="TonB-dep_OMP_SusC/RagA_CS"/>
</dbReference>
<dbReference type="Proteomes" id="UP000555103">
    <property type="component" value="Unassembled WGS sequence"/>
</dbReference>
<gene>
    <name evidence="4" type="ORF">GGR21_003550</name>
</gene>
<organism evidence="4 5">
    <name type="scientific">Dysgonomonas hofstadii</name>
    <dbReference type="NCBI Taxonomy" id="637886"/>
    <lineage>
        <taxon>Bacteria</taxon>
        <taxon>Pseudomonadati</taxon>
        <taxon>Bacteroidota</taxon>
        <taxon>Bacteroidia</taxon>
        <taxon>Bacteroidales</taxon>
        <taxon>Dysgonomonadaceae</taxon>
        <taxon>Dysgonomonas</taxon>
    </lineage>
</organism>
<comment type="subcellular location">
    <subcellularLocation>
        <location evidence="1">Cell outer membrane</location>
        <topology evidence="1">Multi-pass membrane protein</topology>
    </subcellularLocation>
</comment>
<dbReference type="NCBIfam" id="TIGR04057">
    <property type="entry name" value="SusC_RagA_signa"/>
    <property type="match status" value="1"/>
</dbReference>
<keyword evidence="1" id="KW-0998">Cell outer membrane</keyword>
<evidence type="ECO:0000256" key="1">
    <source>
        <dbReference type="PROSITE-ProRule" id="PRU01360"/>
    </source>
</evidence>
<sequence length="1037" mass="116416">MKRLIILSFIICSLPSIAQIKVSGIVMEKTESGNLPLPGVTITVVGSSRGVLSGDNGDYTIEAKPEDKLSLSFIGFENQIVEINGRTKIDILMVNKSEELDAVTVVAFGKQKKESVIGSITTVDSKDIKVPSSNLTTALAGKVAGIIAYQRSGEPGQDNADFFIRGVTTFGYKQDPLILIDGMEASKNDLARMQPDDIGSFSIMKDATATSLYGSRAANGVILITTKEGNEGKAQVSVRFENSISSATKNIELADPITYMRLSNEAILTRNPLGATLYSQNKIDNTISGINPIVFPATDWYKLLFKDRAMNQRVNMSIKGGGKVARYYIAGTFNQDNGIMKVDKRNNFNNNIDLKTYSLLTNVNINVTSSTEIIARMKGNFEDYSGPIYGGQNMYQRVMRTSPVLYPAYYPPMEGYSTTHILFGNYDEGQYINPYADMVKGYKEHSRAKMSAQLELKQDLSKIITPGLSLSGMFHANRESYFDVSRGYTPFWYKIGMYDRINNKYTLTPLNESTGTEHLDYSQGSKSVISTLYMQGSTSYNRTFNEKHNISGMLVFIMQNQLEGNASSLQLSLPYRNIGLSGRFTYAFDNKYFTELNFGYNGAERFYKTERWGFFPSAGIGWMISNEPFMKSLEKQISKLKLRASYGLTGNDQIGSASDRFFYLSEVDMDSAGKRASFGQDENGYSLRGIAVNRYENFDISWEVSRKLNIALELELFKNFEIIAEYFKEKRKNILMERASIPSTMGLQSAVKANLGEAKGEGVDISIDYKKFFNDNLWITGRGNFTYSSSKYLKYEEPAYDEWYLSRAGYPISQQWGYIAERLFIDEEDVRSSPKQNFGTYMAGDIKYRDVNGDGEITTLDRVPIGYPTTPEIVYGFGFSAGYKNIDFSAFFQGSARSSFWIDVANTSPFIDNDGNNSVISQNQLLKAYADNYWSEDNRNIYALWPRLSATLNENNAQRSTWFMQDGSFLRLKQVEIGYSLPQSFLQKIGLNQLRIYGSGTNLLTFSKFKLWDVEMAGSGLGYPIQKVINFGIQVGF</sequence>
<dbReference type="Pfam" id="PF13715">
    <property type="entry name" value="CarbopepD_reg_2"/>
    <property type="match status" value="1"/>
</dbReference>
<proteinExistence type="inferred from homology"/>
<reference evidence="4 5" key="1">
    <citation type="submission" date="2020-08" db="EMBL/GenBank/DDBJ databases">
        <title>Genomic Encyclopedia of Type Strains, Phase IV (KMG-IV): sequencing the most valuable type-strain genomes for metagenomic binning, comparative biology and taxonomic classification.</title>
        <authorList>
            <person name="Goeker M."/>
        </authorList>
    </citation>
    <scope>NUCLEOTIDE SEQUENCE [LARGE SCALE GENOMIC DNA]</scope>
    <source>
        <strain evidence="4 5">DSM 104969</strain>
    </source>
</reference>
<evidence type="ECO:0000256" key="2">
    <source>
        <dbReference type="SAM" id="SignalP"/>
    </source>
</evidence>
<dbReference type="GO" id="GO:0009279">
    <property type="term" value="C:cell outer membrane"/>
    <property type="evidence" value="ECO:0007669"/>
    <property type="project" value="UniProtKB-SubCell"/>
</dbReference>